<dbReference type="InterPro" id="IPR050951">
    <property type="entry name" value="Retrovirus_Pol_polyprotein"/>
</dbReference>
<organism evidence="3 4">
    <name type="scientific">Nesidiocoris tenuis</name>
    <dbReference type="NCBI Taxonomy" id="355587"/>
    <lineage>
        <taxon>Eukaryota</taxon>
        <taxon>Metazoa</taxon>
        <taxon>Ecdysozoa</taxon>
        <taxon>Arthropoda</taxon>
        <taxon>Hexapoda</taxon>
        <taxon>Insecta</taxon>
        <taxon>Pterygota</taxon>
        <taxon>Neoptera</taxon>
        <taxon>Paraneoptera</taxon>
        <taxon>Hemiptera</taxon>
        <taxon>Heteroptera</taxon>
        <taxon>Panheteroptera</taxon>
        <taxon>Cimicomorpha</taxon>
        <taxon>Miridae</taxon>
        <taxon>Dicyphina</taxon>
        <taxon>Nesidiocoris</taxon>
    </lineage>
</organism>
<dbReference type="PANTHER" id="PTHR37984">
    <property type="entry name" value="PROTEIN CBG26694"/>
    <property type="match status" value="1"/>
</dbReference>
<reference evidence="3 4" key="1">
    <citation type="submission" date="2020-02" db="EMBL/GenBank/DDBJ databases">
        <authorList>
            <person name="Ferguson B K."/>
        </authorList>
    </citation>
    <scope>NUCLEOTIDE SEQUENCE [LARGE SCALE GENOMIC DNA]</scope>
</reference>
<protein>
    <recommendedName>
        <fullName evidence="2">Integrase catalytic domain-containing protein</fullName>
    </recommendedName>
</protein>
<dbReference type="InterPro" id="IPR012337">
    <property type="entry name" value="RNaseH-like_sf"/>
</dbReference>
<dbReference type="GO" id="GO:0003676">
    <property type="term" value="F:nucleic acid binding"/>
    <property type="evidence" value="ECO:0007669"/>
    <property type="project" value="InterPro"/>
</dbReference>
<proteinExistence type="predicted"/>
<name>A0A6H5HGT3_9HEMI</name>
<feature type="compositionally biased region" description="Polar residues" evidence="1">
    <location>
        <begin position="26"/>
        <end position="41"/>
    </location>
</feature>
<dbReference type="EMBL" id="CADCXU010029290">
    <property type="protein sequence ID" value="CAB0015628.1"/>
    <property type="molecule type" value="Genomic_DNA"/>
</dbReference>
<dbReference type="InterPro" id="IPR001584">
    <property type="entry name" value="Integrase_cat-core"/>
</dbReference>
<accession>A0A6H5HGT3</accession>
<dbReference type="PROSITE" id="PS50994">
    <property type="entry name" value="INTEGRASE"/>
    <property type="match status" value="1"/>
</dbReference>
<gene>
    <name evidence="3" type="ORF">NTEN_LOCUS19968</name>
</gene>
<dbReference type="Proteomes" id="UP000479000">
    <property type="component" value="Unassembled WGS sequence"/>
</dbReference>
<dbReference type="InterPro" id="IPR036397">
    <property type="entry name" value="RNaseH_sf"/>
</dbReference>
<dbReference type="AlphaFoldDB" id="A0A6H5HGT3"/>
<evidence type="ECO:0000313" key="3">
    <source>
        <dbReference type="EMBL" id="CAB0015628.1"/>
    </source>
</evidence>
<feature type="region of interest" description="Disordered" evidence="1">
    <location>
        <begin position="21"/>
        <end position="46"/>
    </location>
</feature>
<keyword evidence="4" id="KW-1185">Reference proteome</keyword>
<evidence type="ECO:0000313" key="4">
    <source>
        <dbReference type="Proteomes" id="UP000479000"/>
    </source>
</evidence>
<feature type="region of interest" description="Disordered" evidence="1">
    <location>
        <begin position="395"/>
        <end position="439"/>
    </location>
</feature>
<dbReference type="PANTHER" id="PTHR37984:SF5">
    <property type="entry name" value="PROTEIN NYNRIN-LIKE"/>
    <property type="match status" value="1"/>
</dbReference>
<dbReference type="GO" id="GO:0015074">
    <property type="term" value="P:DNA integration"/>
    <property type="evidence" value="ECO:0007669"/>
    <property type="project" value="InterPro"/>
</dbReference>
<evidence type="ECO:0000259" key="2">
    <source>
        <dbReference type="PROSITE" id="PS50994"/>
    </source>
</evidence>
<dbReference type="SUPFAM" id="SSF53098">
    <property type="entry name" value="Ribonuclease H-like"/>
    <property type="match status" value="1"/>
</dbReference>
<evidence type="ECO:0000256" key="1">
    <source>
        <dbReference type="SAM" id="MobiDB-lite"/>
    </source>
</evidence>
<dbReference type="Gene3D" id="3.30.420.10">
    <property type="entry name" value="Ribonuclease H-like superfamily/Ribonuclease H"/>
    <property type="match status" value="1"/>
</dbReference>
<feature type="domain" description="Integrase catalytic" evidence="2">
    <location>
        <begin position="160"/>
        <end position="325"/>
    </location>
</feature>
<sequence length="654" mass="72239">MHKSGNYHLIERDSLSIAHLRAQDATEASSPNSLRGTSPCSRRSAGLSELPGIEFTAVPPRRSGYCSRKVKSEFPVSDRSADGPVGNMSDDDRMSLTTAVSDDDDGESVHASPYRAKQTGTAAASFNCTGAVRKAGTPPLLGPQGDEGLFNRIVHSGIGPVNVPKVCLSRGKRQISSAHEFDEDDPCVATILAASPAALAKAVVPARIGGVQAHCLIDTDLFLLFGTPAYVHSDRGASFLSKEVTTFLHNRGTATSHSTPYHPHGNGQIEKFNCTIWRAVCLNLKTKGLSTSQWETVLGDSLHSIRSLLCTATNATPHERMFMHQRRSTNGCALPTWLVSPVLLRKHVRASKYDPAVEQVELVEANPHYALVRFADGRESNVALQDLAPAGDLSLFNQPETSDIENEPSDPGPPPSQQSTARPPVGSPGRSDVPTERMTREPQRHVIWLLADIRGHRSRYIIYTTDMIYYVSLMTNTDGSWTSFQALASEIKPWCWTAGRQFQYIESIRLVVGSRVRRHESLVIPSVNPTFEGPTLVVFLNEEYQNGFSTGFQATASKMRHWSWTAGHQFQCIRLLQGICQSIWFNQKKVWFQSMYLDYPTILMCSEYGMESSIHLVSASRVSRLESLVIPRADITSLHHGIIACMRAQFEWYS</sequence>
<dbReference type="OrthoDB" id="8059989at2759"/>